<organism evidence="8 9">
    <name type="scientific">Mycena sanguinolenta</name>
    <dbReference type="NCBI Taxonomy" id="230812"/>
    <lineage>
        <taxon>Eukaryota</taxon>
        <taxon>Fungi</taxon>
        <taxon>Dikarya</taxon>
        <taxon>Basidiomycota</taxon>
        <taxon>Agaricomycotina</taxon>
        <taxon>Agaricomycetes</taxon>
        <taxon>Agaricomycetidae</taxon>
        <taxon>Agaricales</taxon>
        <taxon>Marasmiineae</taxon>
        <taxon>Mycenaceae</taxon>
        <taxon>Mycena</taxon>
    </lineage>
</organism>
<dbReference type="SUPFAM" id="SSF51905">
    <property type="entry name" value="FAD/NAD(P)-binding domain"/>
    <property type="match status" value="1"/>
</dbReference>
<evidence type="ECO:0000256" key="3">
    <source>
        <dbReference type="ARBA" id="ARBA00022630"/>
    </source>
</evidence>
<dbReference type="PANTHER" id="PTHR11552">
    <property type="entry name" value="GLUCOSE-METHANOL-CHOLINE GMC OXIDOREDUCTASE"/>
    <property type="match status" value="1"/>
</dbReference>
<dbReference type="InterPro" id="IPR036188">
    <property type="entry name" value="FAD/NAD-bd_sf"/>
</dbReference>
<dbReference type="PIRSF" id="PIRSF000137">
    <property type="entry name" value="Alcohol_oxidase"/>
    <property type="match status" value="1"/>
</dbReference>
<dbReference type="EMBL" id="JACAZH010000039">
    <property type="protein sequence ID" value="KAF7335874.1"/>
    <property type="molecule type" value="Genomic_DNA"/>
</dbReference>
<keyword evidence="9" id="KW-1185">Reference proteome</keyword>
<feature type="domain" description="Glucose-methanol-choline oxidoreductase C-terminal" evidence="7">
    <location>
        <begin position="466"/>
        <end position="602"/>
    </location>
</feature>
<dbReference type="Pfam" id="PF00732">
    <property type="entry name" value="GMC_oxred_N"/>
    <property type="match status" value="1"/>
</dbReference>
<evidence type="ECO:0000256" key="5">
    <source>
        <dbReference type="SAM" id="SignalP"/>
    </source>
</evidence>
<protein>
    <submittedName>
        <fullName evidence="8">Choline dehydrogenase</fullName>
    </submittedName>
</protein>
<feature type="signal peptide" evidence="5">
    <location>
        <begin position="1"/>
        <end position="24"/>
    </location>
</feature>
<dbReference type="Pfam" id="PF05199">
    <property type="entry name" value="GMC_oxred_C"/>
    <property type="match status" value="1"/>
</dbReference>
<dbReference type="SUPFAM" id="SSF54373">
    <property type="entry name" value="FAD-linked reductases, C-terminal domain"/>
    <property type="match status" value="1"/>
</dbReference>
<evidence type="ECO:0000313" key="9">
    <source>
        <dbReference type="Proteomes" id="UP000623467"/>
    </source>
</evidence>
<name>A0A8H7CFL5_9AGAR</name>
<dbReference type="Proteomes" id="UP000623467">
    <property type="component" value="Unassembled WGS sequence"/>
</dbReference>
<evidence type="ECO:0000256" key="2">
    <source>
        <dbReference type="ARBA" id="ARBA00010790"/>
    </source>
</evidence>
<evidence type="ECO:0000313" key="8">
    <source>
        <dbReference type="EMBL" id="KAF7335874.1"/>
    </source>
</evidence>
<sequence>MPATALKGLFTLICISLLISPAASVLQACPTATQRSQSDYDFVVIGAGAGGGPLAARLALNGFSVLVVDAGHDVVNVNTTIPFYFPRAVDDPQLELNYTLDEYSAGAQFPRNDSWYPRARGLGGSTVHNGLINDVGAMKGDFGALATMFNDSTWSYDNMRNYFIRIEDNLYMPDTDTDHGFDGWLQTTINPTSILGDFPDAQLNDIAGTLATSGPSIDDLNSPANDVATGIATPSFTIDGNYNRSSIHDWLLTVEGSSSSKLQFAFDTLATKIMLCANGSSTIPVAYGVEVAPNAALPVASNFKGKQTLVKKVITARYEVIISAGVIQTPQLLMLSGIGDPVQLQEFDIEPVVSLPGVGTNLQDHDEVANIWLLKQNHTLFNGCTVLSSPAEDPCLAYWTESDHQNIYSLGAALFMTKASSSPAEAEPNLTIYWVPAFFRGFVRGFADEIATIHNALTAIVLLAHPSSRGTVKLTGNHPQDLLQIEKHHFEAPGGQDDIAALRAGIQLARSVVASPNITQHVEVQAFPVPDNGTDTQIDDHILQHVFGHHLCCTAAMGPADDPMAVLDGDFNVRGVSGLRVVDISSWPNVPGWFVTTTTYMISEKAADVITATYSN</sequence>
<keyword evidence="3" id="KW-0285">Flavoprotein</keyword>
<dbReference type="GO" id="GO:0050660">
    <property type="term" value="F:flavin adenine dinucleotide binding"/>
    <property type="evidence" value="ECO:0007669"/>
    <property type="project" value="InterPro"/>
</dbReference>
<keyword evidence="5" id="KW-0732">Signal</keyword>
<reference evidence="8" key="1">
    <citation type="submission" date="2020-05" db="EMBL/GenBank/DDBJ databases">
        <title>Mycena genomes resolve the evolution of fungal bioluminescence.</title>
        <authorList>
            <person name="Tsai I.J."/>
        </authorList>
    </citation>
    <scope>NUCLEOTIDE SEQUENCE</scope>
    <source>
        <strain evidence="8">160909Yilan</strain>
    </source>
</reference>
<evidence type="ECO:0000259" key="6">
    <source>
        <dbReference type="Pfam" id="PF00732"/>
    </source>
</evidence>
<comment type="caution">
    <text evidence="8">The sequence shown here is derived from an EMBL/GenBank/DDBJ whole genome shotgun (WGS) entry which is preliminary data.</text>
</comment>
<dbReference type="PROSITE" id="PS51257">
    <property type="entry name" value="PROKAR_LIPOPROTEIN"/>
    <property type="match status" value="1"/>
</dbReference>
<dbReference type="OrthoDB" id="269227at2759"/>
<evidence type="ECO:0000259" key="7">
    <source>
        <dbReference type="Pfam" id="PF05199"/>
    </source>
</evidence>
<gene>
    <name evidence="8" type="ORF">MSAN_02324200</name>
</gene>
<dbReference type="InterPro" id="IPR007867">
    <property type="entry name" value="GMC_OxRtase_C"/>
</dbReference>
<feature type="domain" description="Glucose-methanol-choline oxidoreductase N-terminal" evidence="6">
    <location>
        <begin position="259"/>
        <end position="365"/>
    </location>
</feature>
<accession>A0A8H7CFL5</accession>
<dbReference type="Gene3D" id="3.30.560.10">
    <property type="entry name" value="Glucose Oxidase, domain 3"/>
    <property type="match status" value="1"/>
</dbReference>
<dbReference type="InterPro" id="IPR000172">
    <property type="entry name" value="GMC_OxRdtase_N"/>
</dbReference>
<dbReference type="InterPro" id="IPR012132">
    <property type="entry name" value="GMC_OxRdtase"/>
</dbReference>
<dbReference type="Gene3D" id="3.50.50.60">
    <property type="entry name" value="FAD/NAD(P)-binding domain"/>
    <property type="match status" value="1"/>
</dbReference>
<dbReference type="AlphaFoldDB" id="A0A8H7CFL5"/>
<dbReference type="PANTHER" id="PTHR11552:SF147">
    <property type="entry name" value="CHOLINE DEHYDROGENASE, MITOCHONDRIAL"/>
    <property type="match status" value="1"/>
</dbReference>
<comment type="cofactor">
    <cofactor evidence="1">
        <name>FAD</name>
        <dbReference type="ChEBI" id="CHEBI:57692"/>
    </cofactor>
</comment>
<feature type="chain" id="PRO_5034428101" evidence="5">
    <location>
        <begin position="25"/>
        <end position="616"/>
    </location>
</feature>
<comment type="similarity">
    <text evidence="2">Belongs to the GMC oxidoreductase family.</text>
</comment>
<keyword evidence="4" id="KW-0274">FAD</keyword>
<evidence type="ECO:0000256" key="4">
    <source>
        <dbReference type="ARBA" id="ARBA00022827"/>
    </source>
</evidence>
<proteinExistence type="inferred from homology"/>
<evidence type="ECO:0000256" key="1">
    <source>
        <dbReference type="ARBA" id="ARBA00001974"/>
    </source>
</evidence>
<dbReference type="GO" id="GO:0016614">
    <property type="term" value="F:oxidoreductase activity, acting on CH-OH group of donors"/>
    <property type="evidence" value="ECO:0007669"/>
    <property type="project" value="InterPro"/>
</dbReference>